<dbReference type="Gene3D" id="3.30.70.1290">
    <property type="entry name" value="Transposase IS200-like"/>
    <property type="match status" value="1"/>
</dbReference>
<dbReference type="SMART" id="SM01321">
    <property type="entry name" value="Y1_Tnp"/>
    <property type="match status" value="1"/>
</dbReference>
<accession>A0A1F4TRS3</accession>
<sequence length="177" mass="20646">MSKYFHYVFSTYNRRPVLEKDIAKRLSEIFAEICLEKGFNLLANSILMDHVHLLIEKKENDRNEYIMKSLKGGSSRLIFNEFPSNRLFHRKLWGRGYRAYEIKDNDQLAQVVKYINNQTINGEDKRFFNVKEAATFSRRLPIKDGETGEAATFSRRLPIKDGETGEAATFSRRLATI</sequence>
<dbReference type="GO" id="GO:0004803">
    <property type="term" value="F:transposase activity"/>
    <property type="evidence" value="ECO:0007669"/>
    <property type="project" value="InterPro"/>
</dbReference>
<dbReference type="Proteomes" id="UP000178951">
    <property type="component" value="Unassembled WGS sequence"/>
</dbReference>
<dbReference type="SUPFAM" id="SSF143422">
    <property type="entry name" value="Transposase IS200-like"/>
    <property type="match status" value="1"/>
</dbReference>
<evidence type="ECO:0000313" key="2">
    <source>
        <dbReference type="EMBL" id="OGC35337.1"/>
    </source>
</evidence>
<comment type="caution">
    <text evidence="2">The sequence shown here is derived from an EMBL/GenBank/DDBJ whole genome shotgun (WGS) entry which is preliminary data.</text>
</comment>
<dbReference type="GO" id="GO:0003677">
    <property type="term" value="F:DNA binding"/>
    <property type="evidence" value="ECO:0007669"/>
    <property type="project" value="InterPro"/>
</dbReference>
<evidence type="ECO:0000313" key="3">
    <source>
        <dbReference type="Proteomes" id="UP000178951"/>
    </source>
</evidence>
<evidence type="ECO:0000259" key="1">
    <source>
        <dbReference type="SMART" id="SM01321"/>
    </source>
</evidence>
<name>A0A1F4TRS3_UNCSA</name>
<dbReference type="PANTHER" id="PTHR33360">
    <property type="entry name" value="TRANSPOSASE FOR INSERTION SEQUENCE ELEMENT IS200"/>
    <property type="match status" value="1"/>
</dbReference>
<dbReference type="AlphaFoldDB" id="A0A1F4TRS3"/>
<dbReference type="STRING" id="1802583.A2311_01565"/>
<dbReference type="NCBIfam" id="NF033573">
    <property type="entry name" value="transpos_IS200"/>
    <property type="match status" value="1"/>
</dbReference>
<dbReference type="InterPro" id="IPR036515">
    <property type="entry name" value="Transposase_17_sf"/>
</dbReference>
<proteinExistence type="predicted"/>
<feature type="domain" description="Transposase IS200-like" evidence="1">
    <location>
        <begin position="1"/>
        <end position="118"/>
    </location>
</feature>
<organism evidence="2 3">
    <name type="scientific">candidate division WOR-1 bacterium RIFOXYB2_FULL_48_7</name>
    <dbReference type="NCBI Taxonomy" id="1802583"/>
    <lineage>
        <taxon>Bacteria</taxon>
        <taxon>Bacillati</taxon>
        <taxon>Saganbacteria</taxon>
    </lineage>
</organism>
<dbReference type="EMBL" id="MEUF01000030">
    <property type="protein sequence ID" value="OGC35337.1"/>
    <property type="molecule type" value="Genomic_DNA"/>
</dbReference>
<protein>
    <recommendedName>
        <fullName evidence="1">Transposase IS200-like domain-containing protein</fullName>
    </recommendedName>
</protein>
<gene>
    <name evidence="2" type="ORF">A2311_01565</name>
</gene>
<dbReference type="Pfam" id="PF01797">
    <property type="entry name" value="Y1_Tnp"/>
    <property type="match status" value="1"/>
</dbReference>
<dbReference type="GO" id="GO:0006313">
    <property type="term" value="P:DNA transposition"/>
    <property type="evidence" value="ECO:0007669"/>
    <property type="project" value="InterPro"/>
</dbReference>
<dbReference type="PANTHER" id="PTHR33360:SF2">
    <property type="entry name" value="TRANSPOSASE FOR INSERTION SEQUENCE ELEMENT IS200"/>
    <property type="match status" value="1"/>
</dbReference>
<dbReference type="InterPro" id="IPR002686">
    <property type="entry name" value="Transposase_17"/>
</dbReference>
<reference evidence="2 3" key="1">
    <citation type="journal article" date="2016" name="Nat. Commun.">
        <title>Thousands of microbial genomes shed light on interconnected biogeochemical processes in an aquifer system.</title>
        <authorList>
            <person name="Anantharaman K."/>
            <person name="Brown C.T."/>
            <person name="Hug L.A."/>
            <person name="Sharon I."/>
            <person name="Castelle C.J."/>
            <person name="Probst A.J."/>
            <person name="Thomas B.C."/>
            <person name="Singh A."/>
            <person name="Wilkins M.J."/>
            <person name="Karaoz U."/>
            <person name="Brodie E.L."/>
            <person name="Williams K.H."/>
            <person name="Hubbard S.S."/>
            <person name="Banfield J.F."/>
        </authorList>
    </citation>
    <scope>NUCLEOTIDE SEQUENCE [LARGE SCALE GENOMIC DNA]</scope>
</reference>